<keyword evidence="3" id="KW-1185">Reference proteome</keyword>
<evidence type="ECO:0000256" key="1">
    <source>
        <dbReference type="SAM" id="Phobius"/>
    </source>
</evidence>
<feature type="transmembrane region" description="Helical" evidence="1">
    <location>
        <begin position="52"/>
        <end position="73"/>
    </location>
</feature>
<keyword evidence="1" id="KW-1133">Transmembrane helix</keyword>
<comment type="caution">
    <text evidence="2">The sequence shown here is derived from an EMBL/GenBank/DDBJ whole genome shotgun (WGS) entry which is preliminary data.</text>
</comment>
<gene>
    <name evidence="2" type="ORF">E6A44_000690</name>
</gene>
<sequence length="101" mass="11974">MKKKSFYLQILIRLAFLIVPLLVIYLLMVFTYDQHEFCQGDYHRHTMGPVGYFIMGGLVCIFWFVGILIELIWRYFNKDKKVLWLLFILAALGFLAVMIFG</sequence>
<name>A0ABW9J0L7_9SPHI</name>
<dbReference type="RefSeq" id="WP_138721255.1">
    <property type="nucleotide sequence ID" value="NZ_SSHJ02000001.1"/>
</dbReference>
<organism evidence="2 3">
    <name type="scientific">Pedobacter ureilyticus</name>
    <dbReference type="NCBI Taxonomy" id="1393051"/>
    <lineage>
        <taxon>Bacteria</taxon>
        <taxon>Pseudomonadati</taxon>
        <taxon>Bacteroidota</taxon>
        <taxon>Sphingobacteriia</taxon>
        <taxon>Sphingobacteriales</taxon>
        <taxon>Sphingobacteriaceae</taxon>
        <taxon>Pedobacter</taxon>
    </lineage>
</organism>
<protein>
    <submittedName>
        <fullName evidence="2">Uncharacterized protein</fullName>
    </submittedName>
</protein>
<evidence type="ECO:0000313" key="3">
    <source>
        <dbReference type="Proteomes" id="UP001517247"/>
    </source>
</evidence>
<keyword evidence="1" id="KW-0812">Transmembrane</keyword>
<accession>A0ABW9J0L7</accession>
<proteinExistence type="predicted"/>
<feature type="transmembrane region" description="Helical" evidence="1">
    <location>
        <begin position="82"/>
        <end position="100"/>
    </location>
</feature>
<evidence type="ECO:0000313" key="2">
    <source>
        <dbReference type="EMBL" id="MFN0254069.1"/>
    </source>
</evidence>
<dbReference type="Proteomes" id="UP001517247">
    <property type="component" value="Unassembled WGS sequence"/>
</dbReference>
<keyword evidence="1" id="KW-0472">Membrane</keyword>
<reference evidence="2 3" key="1">
    <citation type="submission" date="2024-12" db="EMBL/GenBank/DDBJ databases">
        <authorList>
            <person name="Hu S."/>
        </authorList>
    </citation>
    <scope>NUCLEOTIDE SEQUENCE [LARGE SCALE GENOMIC DNA]</scope>
    <source>
        <strain evidence="2 3">THG-T11</strain>
    </source>
</reference>
<feature type="transmembrane region" description="Helical" evidence="1">
    <location>
        <begin position="12"/>
        <end position="32"/>
    </location>
</feature>
<dbReference type="EMBL" id="SSHJ02000001">
    <property type="protein sequence ID" value="MFN0254069.1"/>
    <property type="molecule type" value="Genomic_DNA"/>
</dbReference>